<proteinExistence type="predicted"/>
<reference evidence="1 2" key="1">
    <citation type="submission" date="2021-03" db="EMBL/GenBank/DDBJ databases">
        <title>Antimicrobial resistance genes in bacteria isolated from Japanese honey, and their potential for conferring macrolide and lincosamide resistance in the American foulbrood pathogen Paenibacillus larvae.</title>
        <authorList>
            <person name="Okamoto M."/>
            <person name="Kumagai M."/>
            <person name="Kanamori H."/>
            <person name="Takamatsu D."/>
        </authorList>
    </citation>
    <scope>NUCLEOTIDE SEQUENCE [LARGE SCALE GENOMIC DNA]</scope>
    <source>
        <strain evidence="1 2">J6TS1</strain>
    </source>
</reference>
<gene>
    <name evidence="1" type="ORF">J6TS1_38460</name>
</gene>
<dbReference type="Proteomes" id="UP000680670">
    <property type="component" value="Unassembled WGS sequence"/>
</dbReference>
<keyword evidence="2" id="KW-1185">Reference proteome</keyword>
<name>A0ABQ4L291_SIMTE</name>
<sequence>MRINEKGRNTGATLPNTDGLHLQNLLEKELGEVPASFGNEYGWDHSDIQFLKRGLERG</sequence>
<evidence type="ECO:0000313" key="2">
    <source>
        <dbReference type="Proteomes" id="UP000680670"/>
    </source>
</evidence>
<evidence type="ECO:0008006" key="3">
    <source>
        <dbReference type="Google" id="ProtNLM"/>
    </source>
</evidence>
<protein>
    <recommendedName>
        <fullName evidence="3">SAM-dependent methyltransferase</fullName>
    </recommendedName>
</protein>
<accession>A0ABQ4L291</accession>
<organism evidence="1 2">
    <name type="scientific">Siminovitchia terrae</name>
    <name type="common">Bacillus terrae</name>
    <dbReference type="NCBI Taxonomy" id="1914933"/>
    <lineage>
        <taxon>Bacteria</taxon>
        <taxon>Bacillati</taxon>
        <taxon>Bacillota</taxon>
        <taxon>Bacilli</taxon>
        <taxon>Bacillales</taxon>
        <taxon>Bacillaceae</taxon>
        <taxon>Siminovitchia</taxon>
    </lineage>
</organism>
<comment type="caution">
    <text evidence="1">The sequence shown here is derived from an EMBL/GenBank/DDBJ whole genome shotgun (WGS) entry which is preliminary data.</text>
</comment>
<evidence type="ECO:0000313" key="1">
    <source>
        <dbReference type="EMBL" id="GIN97976.1"/>
    </source>
</evidence>
<dbReference type="RefSeq" id="WP_185830878.1">
    <property type="nucleotide sequence ID" value="NZ_BORJ01000011.1"/>
</dbReference>
<dbReference type="EMBL" id="BORJ01000011">
    <property type="protein sequence ID" value="GIN97976.1"/>
    <property type="molecule type" value="Genomic_DNA"/>
</dbReference>